<dbReference type="AlphaFoldDB" id="A0A9P0YJW2"/>
<organism evidence="1 2">
    <name type="scientific">Cuscuta europaea</name>
    <name type="common">European dodder</name>
    <dbReference type="NCBI Taxonomy" id="41803"/>
    <lineage>
        <taxon>Eukaryota</taxon>
        <taxon>Viridiplantae</taxon>
        <taxon>Streptophyta</taxon>
        <taxon>Embryophyta</taxon>
        <taxon>Tracheophyta</taxon>
        <taxon>Spermatophyta</taxon>
        <taxon>Magnoliopsida</taxon>
        <taxon>eudicotyledons</taxon>
        <taxon>Gunneridae</taxon>
        <taxon>Pentapetalae</taxon>
        <taxon>asterids</taxon>
        <taxon>lamiids</taxon>
        <taxon>Solanales</taxon>
        <taxon>Convolvulaceae</taxon>
        <taxon>Cuscuteae</taxon>
        <taxon>Cuscuta</taxon>
        <taxon>Cuscuta subgen. Cuscuta</taxon>
    </lineage>
</organism>
<dbReference type="EMBL" id="CAMAPE010000004">
    <property type="protein sequence ID" value="CAH9061532.1"/>
    <property type="molecule type" value="Genomic_DNA"/>
</dbReference>
<evidence type="ECO:0000313" key="1">
    <source>
        <dbReference type="EMBL" id="CAH9061532.1"/>
    </source>
</evidence>
<evidence type="ECO:0000313" key="2">
    <source>
        <dbReference type="Proteomes" id="UP001152484"/>
    </source>
</evidence>
<proteinExistence type="predicted"/>
<comment type="caution">
    <text evidence="1">The sequence shown here is derived from an EMBL/GenBank/DDBJ whole genome shotgun (WGS) entry which is preliminary data.</text>
</comment>
<accession>A0A9P0YJW2</accession>
<reference evidence="1" key="1">
    <citation type="submission" date="2022-07" db="EMBL/GenBank/DDBJ databases">
        <authorList>
            <person name="Macas J."/>
            <person name="Novak P."/>
            <person name="Neumann P."/>
        </authorList>
    </citation>
    <scope>NUCLEOTIDE SEQUENCE</scope>
</reference>
<protein>
    <submittedName>
        <fullName evidence="1">Uncharacterized protein</fullName>
    </submittedName>
</protein>
<sequence length="99" mass="10884">MDPKFDDGRSSITVNLSNGHEKHHAAAVFQLQVSEKKRLFPRLVSMASMHYQVFRWAESTIKDMGDSAARHCSLHALTDARAPPLLPCAGCPACCGWCA</sequence>
<name>A0A9P0YJW2_CUSEU</name>
<keyword evidence="2" id="KW-1185">Reference proteome</keyword>
<gene>
    <name evidence="1" type="ORF">CEURO_LOCUS1754</name>
</gene>
<dbReference type="Proteomes" id="UP001152484">
    <property type="component" value="Unassembled WGS sequence"/>
</dbReference>